<dbReference type="AlphaFoldDB" id="A0A6I6JRD4"/>
<dbReference type="RefSeq" id="WP_158862782.1">
    <property type="nucleotide sequence ID" value="NZ_CP046401.1"/>
</dbReference>
<dbReference type="InterPro" id="IPR032508">
    <property type="entry name" value="FecR_C"/>
</dbReference>
<dbReference type="InterPro" id="IPR006860">
    <property type="entry name" value="FecR"/>
</dbReference>
<keyword evidence="5" id="KW-1185">Reference proteome</keyword>
<protein>
    <submittedName>
        <fullName evidence="4">DUF4974 domain-containing protein</fullName>
    </submittedName>
</protein>
<reference evidence="4 5" key="1">
    <citation type="submission" date="2019-11" db="EMBL/GenBank/DDBJ databases">
        <authorList>
            <person name="Zheng R.K."/>
            <person name="Sun C.M."/>
        </authorList>
    </citation>
    <scope>NUCLEOTIDE SEQUENCE [LARGE SCALE GENOMIC DNA]</scope>
    <source>
        <strain evidence="4 5">WC007</strain>
    </source>
</reference>
<feature type="transmembrane region" description="Helical" evidence="1">
    <location>
        <begin position="74"/>
        <end position="94"/>
    </location>
</feature>
<dbReference type="GO" id="GO:0016989">
    <property type="term" value="F:sigma factor antagonist activity"/>
    <property type="evidence" value="ECO:0007669"/>
    <property type="project" value="TreeGrafter"/>
</dbReference>
<dbReference type="InterPro" id="IPR012373">
    <property type="entry name" value="Ferrdict_sens_TM"/>
</dbReference>
<dbReference type="Gene3D" id="3.55.50.30">
    <property type="match status" value="1"/>
</dbReference>
<feature type="domain" description="FecR protein" evidence="2">
    <location>
        <begin position="170"/>
        <end position="262"/>
    </location>
</feature>
<evidence type="ECO:0000313" key="4">
    <source>
        <dbReference type="EMBL" id="QGY42543.1"/>
    </source>
</evidence>
<dbReference type="PANTHER" id="PTHR30273">
    <property type="entry name" value="PERIPLASMIC SIGNAL SENSOR AND SIGMA FACTOR ACTIVATOR FECR-RELATED"/>
    <property type="match status" value="1"/>
</dbReference>
<proteinExistence type="predicted"/>
<accession>A0A6I6JRD4</accession>
<evidence type="ECO:0000259" key="3">
    <source>
        <dbReference type="Pfam" id="PF16344"/>
    </source>
</evidence>
<dbReference type="Pfam" id="PF16344">
    <property type="entry name" value="FecR_C"/>
    <property type="match status" value="1"/>
</dbReference>
<dbReference type="PIRSF" id="PIRSF018266">
    <property type="entry name" value="FecR"/>
    <property type="match status" value="1"/>
</dbReference>
<dbReference type="Proteomes" id="UP000428260">
    <property type="component" value="Chromosome"/>
</dbReference>
<dbReference type="EMBL" id="CP046401">
    <property type="protein sequence ID" value="QGY42543.1"/>
    <property type="molecule type" value="Genomic_DNA"/>
</dbReference>
<dbReference type="Gene3D" id="2.60.120.1440">
    <property type="match status" value="1"/>
</dbReference>
<keyword evidence="1" id="KW-1133">Transmembrane helix</keyword>
<dbReference type="Pfam" id="PF04773">
    <property type="entry name" value="FecR"/>
    <property type="match status" value="1"/>
</dbReference>
<evidence type="ECO:0000259" key="2">
    <source>
        <dbReference type="Pfam" id="PF04773"/>
    </source>
</evidence>
<keyword evidence="1" id="KW-0472">Membrane</keyword>
<name>A0A6I6JRD4_9BACT</name>
<keyword evidence="1" id="KW-0812">Transmembrane</keyword>
<evidence type="ECO:0000256" key="1">
    <source>
        <dbReference type="SAM" id="Phobius"/>
    </source>
</evidence>
<organism evidence="4 5">
    <name type="scientific">Maribellus comscasis</name>
    <dbReference type="NCBI Taxonomy" id="2681766"/>
    <lineage>
        <taxon>Bacteria</taxon>
        <taxon>Pseudomonadati</taxon>
        <taxon>Bacteroidota</taxon>
        <taxon>Bacteroidia</taxon>
        <taxon>Marinilabiliales</taxon>
        <taxon>Prolixibacteraceae</taxon>
        <taxon>Maribellus</taxon>
    </lineage>
</organism>
<evidence type="ECO:0000313" key="5">
    <source>
        <dbReference type="Proteomes" id="UP000428260"/>
    </source>
</evidence>
<sequence>MNKKNKIKAHDILSNDDFVIDSLSDKTGNKEELKIAAIINNYLSSKRNTIPNSEKEETKRRIKLSVQKAQRNKYLSRWAVAASILLVIISAWFLQNDFKKETGIVDFAQSLDFAKPDSVTNLLLQDGRKVLITEKDSRIEYDPKGENIIIDSTQKISQKVVQVEQVFNTLVVPYGKQTQITLSDGSIVWLNSGSKLVYPANMKEKRKVYIEGEAVFDVTHSEQHPFFVATKDFEIKVLGTVFNVSAYTDDNVSSAVLERGKIELDLREKSLFHKKRLTILPGTMAVFDSNDKTFHQQQVDAKNYLSWRDGYFIFKNEPLANIIKKLERYYNVEIVLEDETLGRERFSGNLNLKNTPEEVLNVIAETTPFIVRYDNQKLIINLN</sequence>
<dbReference type="PANTHER" id="PTHR30273:SF2">
    <property type="entry name" value="PROTEIN FECR"/>
    <property type="match status" value="1"/>
</dbReference>
<dbReference type="KEGG" id="mcos:GM418_02400"/>
<gene>
    <name evidence="4" type="ORF">GM418_02400</name>
</gene>
<feature type="domain" description="Protein FecR C-terminal" evidence="3">
    <location>
        <begin position="311"/>
        <end position="380"/>
    </location>
</feature>